<evidence type="ECO:0000313" key="8">
    <source>
        <dbReference type="EMBL" id="MBS7823997.1"/>
    </source>
</evidence>
<dbReference type="GO" id="GO:0046872">
    <property type="term" value="F:metal ion binding"/>
    <property type="evidence" value="ECO:0007669"/>
    <property type="project" value="UniProtKB-KW"/>
</dbReference>
<dbReference type="Proteomes" id="UP000680020">
    <property type="component" value="Unassembled WGS sequence"/>
</dbReference>
<comment type="cofactor">
    <cofactor evidence="1">
        <name>[4Fe-4S] cluster</name>
        <dbReference type="ChEBI" id="CHEBI:49883"/>
    </cofactor>
</comment>
<dbReference type="PROSITE" id="PS51332">
    <property type="entry name" value="B12_BINDING"/>
    <property type="match status" value="1"/>
</dbReference>
<dbReference type="Pfam" id="PF13311">
    <property type="entry name" value="DUF4080"/>
    <property type="match status" value="1"/>
</dbReference>
<dbReference type="SFLD" id="SFLDS00029">
    <property type="entry name" value="Radical_SAM"/>
    <property type="match status" value="1"/>
</dbReference>
<dbReference type="GO" id="GO:0003824">
    <property type="term" value="F:catalytic activity"/>
    <property type="evidence" value="ECO:0007669"/>
    <property type="project" value="InterPro"/>
</dbReference>
<dbReference type="GO" id="GO:0031419">
    <property type="term" value="F:cobalamin binding"/>
    <property type="evidence" value="ECO:0007669"/>
    <property type="project" value="InterPro"/>
</dbReference>
<evidence type="ECO:0000259" key="6">
    <source>
        <dbReference type="PROSITE" id="PS51332"/>
    </source>
</evidence>
<dbReference type="PANTHER" id="PTHR43409:SF16">
    <property type="entry name" value="SLR0320 PROTEIN"/>
    <property type="match status" value="1"/>
</dbReference>
<feature type="domain" description="Radical SAM core" evidence="7">
    <location>
        <begin position="159"/>
        <end position="387"/>
    </location>
</feature>
<sequence>MDILISTLNARFSHASLATRYLLANLDDDLRARAEICEFTIQQDTEEILATVYDKAPKIILLGVYIWNINETTKLVRELKALMPELIIVIGGPEVSHEYEETAIFTTADYLITGWGDISAYELCRDILNDQAPSDKVIKGKQPKLEEIKLPYDYYTDFDIAHRTIYVEASRGCPFKCEFCLSSLDKTAWTFPLEDFLAAMDRLYQRGLRQFKFIDRTFNLKREFTVQILTFFLDKLAKNPEDALFLHFELVPDFLPEEIKALILKFPEGSLQFEIGIQTLNTETQQLISRRTNLAKAKENISWLSKHTSVHLHVDLIAGLPAEDLEQFAKGFNELWSWEPQEIQLGILKRLKGTPITRHTDSFDYRYSPEAPYSVFANKDMDFTTMNQMKNAAKFWDLIANSGRFNHTLPLLFDKSAFETLWQLSDYLVKCFKRTHSIPLDKLLSEVFNYLVEIKKVPIATVQTAMGEDFMRIGLQGWPKYLGDKPADFAERLSKHQQKTAAPKRQQQHL</sequence>
<protein>
    <submittedName>
        <fullName evidence="8">DUF4080 domain-containing protein</fullName>
    </submittedName>
</protein>
<dbReference type="PROSITE" id="PS51918">
    <property type="entry name" value="RADICAL_SAM"/>
    <property type="match status" value="1"/>
</dbReference>
<evidence type="ECO:0000313" key="9">
    <source>
        <dbReference type="Proteomes" id="UP000680020"/>
    </source>
</evidence>
<dbReference type="InterPro" id="IPR058240">
    <property type="entry name" value="rSAM_sf"/>
</dbReference>
<dbReference type="PANTHER" id="PTHR43409">
    <property type="entry name" value="ANAEROBIC MAGNESIUM-PROTOPORPHYRIN IX MONOMETHYL ESTER CYCLASE-RELATED"/>
    <property type="match status" value="1"/>
</dbReference>
<dbReference type="SUPFAM" id="SSF102114">
    <property type="entry name" value="Radical SAM enzymes"/>
    <property type="match status" value="1"/>
</dbReference>
<accession>A0AB35BW16</accession>
<dbReference type="InterPro" id="IPR051198">
    <property type="entry name" value="BchE-like"/>
</dbReference>
<dbReference type="InterPro" id="IPR025288">
    <property type="entry name" value="DUF4080"/>
</dbReference>
<dbReference type="RefSeq" id="WP_213403349.1">
    <property type="nucleotide sequence ID" value="NZ_JAGIBT010000001.1"/>
</dbReference>
<dbReference type="SUPFAM" id="SSF52242">
    <property type="entry name" value="Cobalamin (vitamin B12)-binding domain"/>
    <property type="match status" value="1"/>
</dbReference>
<evidence type="ECO:0000256" key="2">
    <source>
        <dbReference type="ARBA" id="ARBA00022691"/>
    </source>
</evidence>
<dbReference type="SMART" id="SM00729">
    <property type="entry name" value="Elp3"/>
    <property type="match status" value="1"/>
</dbReference>
<keyword evidence="5" id="KW-0411">Iron-sulfur</keyword>
<evidence type="ECO:0000259" key="7">
    <source>
        <dbReference type="PROSITE" id="PS51918"/>
    </source>
</evidence>
<evidence type="ECO:0000256" key="1">
    <source>
        <dbReference type="ARBA" id="ARBA00001966"/>
    </source>
</evidence>
<dbReference type="CDD" id="cd01335">
    <property type="entry name" value="Radical_SAM"/>
    <property type="match status" value="1"/>
</dbReference>
<comment type="caution">
    <text evidence="8">The sequence shown here is derived from an EMBL/GenBank/DDBJ whole genome shotgun (WGS) entry which is preliminary data.</text>
</comment>
<dbReference type="GO" id="GO:0051536">
    <property type="term" value="F:iron-sulfur cluster binding"/>
    <property type="evidence" value="ECO:0007669"/>
    <property type="project" value="UniProtKB-KW"/>
</dbReference>
<dbReference type="SFLD" id="SFLDG01082">
    <property type="entry name" value="B12-binding_domain_containing"/>
    <property type="match status" value="1"/>
</dbReference>
<reference evidence="8" key="1">
    <citation type="submission" date="2021-03" db="EMBL/GenBank/DDBJ databases">
        <title>Identification and antibiotic profiling of Wohlfahrtiimonas chitiniclastica, an underestimated human pathogen.</title>
        <authorList>
            <person name="Kopf A."/>
            <person name="Bunk B."/>
            <person name="Coldewey S."/>
            <person name="Gunzer F."/>
            <person name="Riedel T."/>
            <person name="Schroettner P."/>
        </authorList>
    </citation>
    <scope>NUCLEOTIDE SEQUENCE</scope>
    <source>
        <strain evidence="8">DSM 100917</strain>
    </source>
</reference>
<keyword evidence="3" id="KW-0479">Metal-binding</keyword>
<dbReference type="InterPro" id="IPR006158">
    <property type="entry name" value="Cobalamin-bd"/>
</dbReference>
<proteinExistence type="predicted"/>
<dbReference type="InterPro" id="IPR036724">
    <property type="entry name" value="Cobalamin-bd_sf"/>
</dbReference>
<dbReference type="Pfam" id="PF04055">
    <property type="entry name" value="Radical_SAM"/>
    <property type="match status" value="1"/>
</dbReference>
<evidence type="ECO:0000256" key="5">
    <source>
        <dbReference type="ARBA" id="ARBA00023014"/>
    </source>
</evidence>
<dbReference type="Gene3D" id="3.80.30.20">
    <property type="entry name" value="tm_1862 like domain"/>
    <property type="match status" value="1"/>
</dbReference>
<keyword evidence="4" id="KW-0408">Iron</keyword>
<organism evidence="8 9">
    <name type="scientific">Wohlfahrtiimonas chitiniclastica</name>
    <dbReference type="NCBI Taxonomy" id="400946"/>
    <lineage>
        <taxon>Bacteria</taxon>
        <taxon>Pseudomonadati</taxon>
        <taxon>Pseudomonadota</taxon>
        <taxon>Gammaproteobacteria</taxon>
        <taxon>Cardiobacteriales</taxon>
        <taxon>Ignatzschineriaceae</taxon>
        <taxon>Wohlfahrtiimonas</taxon>
    </lineage>
</organism>
<dbReference type="Gene3D" id="3.40.50.280">
    <property type="entry name" value="Cobalamin-binding domain"/>
    <property type="match status" value="1"/>
</dbReference>
<dbReference type="AlphaFoldDB" id="A0AB35BW16"/>
<evidence type="ECO:0000256" key="4">
    <source>
        <dbReference type="ARBA" id="ARBA00023004"/>
    </source>
</evidence>
<name>A0AB35BW16_9GAMM</name>
<dbReference type="InterPro" id="IPR007197">
    <property type="entry name" value="rSAM"/>
</dbReference>
<dbReference type="EMBL" id="JAGIBU010000001">
    <property type="protein sequence ID" value="MBS7823997.1"/>
    <property type="molecule type" value="Genomic_DNA"/>
</dbReference>
<keyword evidence="2" id="KW-0949">S-adenosyl-L-methionine</keyword>
<dbReference type="InterPro" id="IPR023404">
    <property type="entry name" value="rSAM_horseshoe"/>
</dbReference>
<dbReference type="GO" id="GO:0005829">
    <property type="term" value="C:cytosol"/>
    <property type="evidence" value="ECO:0007669"/>
    <property type="project" value="TreeGrafter"/>
</dbReference>
<dbReference type="InterPro" id="IPR006638">
    <property type="entry name" value="Elp3/MiaA/NifB-like_rSAM"/>
</dbReference>
<dbReference type="Pfam" id="PF02310">
    <property type="entry name" value="B12-binding"/>
    <property type="match status" value="1"/>
</dbReference>
<evidence type="ECO:0000256" key="3">
    <source>
        <dbReference type="ARBA" id="ARBA00022723"/>
    </source>
</evidence>
<feature type="domain" description="B12-binding" evidence="6">
    <location>
        <begin position="1"/>
        <end position="134"/>
    </location>
</feature>
<gene>
    <name evidence="8" type="ORF">J7561_02110</name>
</gene>